<comment type="caution">
    <text evidence="1">The sequence shown here is derived from an EMBL/GenBank/DDBJ whole genome shotgun (WGS) entry which is preliminary data.</text>
</comment>
<sequence>MEDPQSSYNPFNSVNAIKTCFESTNTLSKDQQQIKSLTIDKIETPKSKEPKKDLEDEFKDLHLNLPVLEVLAHTPMYNVIFDKYVASLELGKNGPAFIQSEMPKKMKDTELFILPCRLGYSEPFDIVADLRKVETLGRILSYRHRKDPTSPLLVGRGFLATTNAVIDCKNSKIAIGEGITRSIFRVREIGQENDFKDTYVHGEWEMVMDAELNPFRDELEDMIDKKKDCKKPPKEGDGAWHSRIELIDPDGERFDRVFQSIPATRKLSEKEKPSDILDLEHFYDA</sequence>
<organism evidence="1 2">
    <name type="scientific">Tanacetum coccineum</name>
    <dbReference type="NCBI Taxonomy" id="301880"/>
    <lineage>
        <taxon>Eukaryota</taxon>
        <taxon>Viridiplantae</taxon>
        <taxon>Streptophyta</taxon>
        <taxon>Embryophyta</taxon>
        <taxon>Tracheophyta</taxon>
        <taxon>Spermatophyta</taxon>
        <taxon>Magnoliopsida</taxon>
        <taxon>eudicotyledons</taxon>
        <taxon>Gunneridae</taxon>
        <taxon>Pentapetalae</taxon>
        <taxon>asterids</taxon>
        <taxon>campanulids</taxon>
        <taxon>Asterales</taxon>
        <taxon>Asteraceae</taxon>
        <taxon>Asteroideae</taxon>
        <taxon>Anthemideae</taxon>
        <taxon>Anthemidinae</taxon>
        <taxon>Tanacetum</taxon>
    </lineage>
</organism>
<reference evidence="1" key="1">
    <citation type="journal article" date="2022" name="Int. J. Mol. Sci.">
        <title>Draft Genome of Tanacetum Coccineum: Genomic Comparison of Closely Related Tanacetum-Family Plants.</title>
        <authorList>
            <person name="Yamashiro T."/>
            <person name="Shiraishi A."/>
            <person name="Nakayama K."/>
            <person name="Satake H."/>
        </authorList>
    </citation>
    <scope>NUCLEOTIDE SEQUENCE</scope>
</reference>
<dbReference type="EMBL" id="BQNB010017220">
    <property type="protein sequence ID" value="GJT60668.1"/>
    <property type="molecule type" value="Genomic_DNA"/>
</dbReference>
<gene>
    <name evidence="1" type="ORF">Tco_1004201</name>
</gene>
<dbReference type="Proteomes" id="UP001151760">
    <property type="component" value="Unassembled WGS sequence"/>
</dbReference>
<keyword evidence="2" id="KW-1185">Reference proteome</keyword>
<protein>
    <submittedName>
        <fullName evidence="1">Uncharacterized protein</fullName>
    </submittedName>
</protein>
<evidence type="ECO:0000313" key="1">
    <source>
        <dbReference type="EMBL" id="GJT60668.1"/>
    </source>
</evidence>
<name>A0ABQ5FCI5_9ASTR</name>
<reference evidence="1" key="2">
    <citation type="submission" date="2022-01" db="EMBL/GenBank/DDBJ databases">
        <authorList>
            <person name="Yamashiro T."/>
            <person name="Shiraishi A."/>
            <person name="Satake H."/>
            <person name="Nakayama K."/>
        </authorList>
    </citation>
    <scope>NUCLEOTIDE SEQUENCE</scope>
</reference>
<accession>A0ABQ5FCI5</accession>
<proteinExistence type="predicted"/>
<evidence type="ECO:0000313" key="2">
    <source>
        <dbReference type="Proteomes" id="UP001151760"/>
    </source>
</evidence>